<proteinExistence type="predicted"/>
<dbReference type="AlphaFoldDB" id="A0A8H8DJV9"/>
<gene>
    <name evidence="1" type="ORF">BJ554DRAFT_6894</name>
</gene>
<reference evidence="1 2" key="1">
    <citation type="journal article" name="Sci. Rep.">
        <title>Genome-scale phylogenetic analyses confirm Olpidium as the closest living zoosporic fungus to the non-flagellated, terrestrial fungi.</title>
        <authorList>
            <person name="Chang Y."/>
            <person name="Rochon D."/>
            <person name="Sekimoto S."/>
            <person name="Wang Y."/>
            <person name="Chovatia M."/>
            <person name="Sandor L."/>
            <person name="Salamov A."/>
            <person name="Grigoriev I.V."/>
            <person name="Stajich J.E."/>
            <person name="Spatafora J.W."/>
        </authorList>
    </citation>
    <scope>NUCLEOTIDE SEQUENCE [LARGE SCALE GENOMIC DNA]</scope>
    <source>
        <strain evidence="1">S191</strain>
    </source>
</reference>
<organism evidence="1 2">
    <name type="scientific">Olpidium bornovanus</name>
    <dbReference type="NCBI Taxonomy" id="278681"/>
    <lineage>
        <taxon>Eukaryota</taxon>
        <taxon>Fungi</taxon>
        <taxon>Fungi incertae sedis</taxon>
        <taxon>Olpidiomycota</taxon>
        <taxon>Olpidiomycotina</taxon>
        <taxon>Olpidiomycetes</taxon>
        <taxon>Olpidiales</taxon>
        <taxon>Olpidiaceae</taxon>
        <taxon>Olpidium</taxon>
    </lineage>
</organism>
<comment type="caution">
    <text evidence="1">The sequence shown here is derived from an EMBL/GenBank/DDBJ whole genome shotgun (WGS) entry which is preliminary data.</text>
</comment>
<sequence>MDDCKAQSGLNARIRKSVFDSGRATVYETIFPRPAPEVPVARRFQSFGSNWETIKSSAKLLSIVRERSCSRCECLPGTTWHQRGWTSFPPDRRYVLEQAGREWTSLGGISPPPETYCPPRNLGGVLARLRGVFIHRTFVVAQASKKRRLISDFHNVNSHPEKIHFGFF</sequence>
<evidence type="ECO:0000313" key="2">
    <source>
        <dbReference type="Proteomes" id="UP000673691"/>
    </source>
</evidence>
<dbReference type="Proteomes" id="UP000673691">
    <property type="component" value="Unassembled WGS sequence"/>
</dbReference>
<dbReference type="EMBL" id="JAEFCI010004374">
    <property type="protein sequence ID" value="KAG5460986.1"/>
    <property type="molecule type" value="Genomic_DNA"/>
</dbReference>
<evidence type="ECO:0000313" key="1">
    <source>
        <dbReference type="EMBL" id="KAG5460986.1"/>
    </source>
</evidence>
<name>A0A8H8DJV9_9FUNG</name>
<protein>
    <submittedName>
        <fullName evidence="1">Uncharacterized protein</fullName>
    </submittedName>
</protein>
<accession>A0A8H8DJV9</accession>
<keyword evidence="2" id="KW-1185">Reference proteome</keyword>